<dbReference type="EMBL" id="JARRAF010000040">
    <property type="protein sequence ID" value="MDK2126519.1"/>
    <property type="molecule type" value="Genomic_DNA"/>
</dbReference>
<name>A0ABT7E3A0_9NEIS</name>
<dbReference type="Proteomes" id="UP001172778">
    <property type="component" value="Unassembled WGS sequence"/>
</dbReference>
<comment type="caution">
    <text evidence="1">The sequence shown here is derived from an EMBL/GenBank/DDBJ whole genome shotgun (WGS) entry which is preliminary data.</text>
</comment>
<proteinExistence type="predicted"/>
<evidence type="ECO:0000313" key="2">
    <source>
        <dbReference type="Proteomes" id="UP001172778"/>
    </source>
</evidence>
<reference evidence="1" key="1">
    <citation type="submission" date="2023-03" db="EMBL/GenBank/DDBJ databases">
        <title>Chitinimonas shenzhenensis gen. nov., sp. nov., a novel member of family Burkholderiaceae isolated from activated sludge collected in Shen Zhen, China.</title>
        <authorList>
            <person name="Wang X."/>
        </authorList>
    </citation>
    <scope>NUCLEOTIDE SEQUENCE</scope>
    <source>
        <strain evidence="1">DQS-5</strain>
    </source>
</reference>
<keyword evidence="2" id="KW-1185">Reference proteome</keyword>
<protein>
    <submittedName>
        <fullName evidence="1">Uncharacterized protein</fullName>
    </submittedName>
</protein>
<gene>
    <name evidence="1" type="ORF">PZA18_20975</name>
</gene>
<evidence type="ECO:0000313" key="1">
    <source>
        <dbReference type="EMBL" id="MDK2126519.1"/>
    </source>
</evidence>
<dbReference type="RefSeq" id="WP_284102838.1">
    <property type="nucleotide sequence ID" value="NZ_JARRAF010000040.1"/>
</dbReference>
<organism evidence="1 2">
    <name type="scientific">Parachitinimonas caeni</name>
    <dbReference type="NCBI Taxonomy" id="3031301"/>
    <lineage>
        <taxon>Bacteria</taxon>
        <taxon>Pseudomonadati</taxon>
        <taxon>Pseudomonadota</taxon>
        <taxon>Betaproteobacteria</taxon>
        <taxon>Neisseriales</taxon>
        <taxon>Chitinibacteraceae</taxon>
        <taxon>Parachitinimonas</taxon>
    </lineage>
</organism>
<accession>A0ABT7E3A0</accession>
<sequence>MKQRLAWILGSLLLLVLTMLATIGYLDPLNTVVLANLWALCR</sequence>